<evidence type="ECO:0000256" key="4">
    <source>
        <dbReference type="ARBA" id="ARBA00023180"/>
    </source>
</evidence>
<comment type="subcellular location">
    <subcellularLocation>
        <location evidence="1">Secreted</location>
    </subcellularLocation>
</comment>
<gene>
    <name evidence="8" type="ORF">AOXY_G9526</name>
</gene>
<name>A0AAD8DEQ5_ACIOX</name>
<feature type="domain" description="Lipocalin/cytosolic fatty-acid binding" evidence="7">
    <location>
        <begin position="40"/>
        <end position="176"/>
    </location>
</feature>
<sequence>MAFIHLSVVFSLMALCSSAPLECNDTVKPIAIWNPNEVFGKWFIIAASNDYKPYIDMFKTFRNSWMDLQPVSDSNFTMKQGMLFEKCIWTTEYFTMTNHSGFLTYTMRNNTFGTFMATCPNCLLMSFTSLDGSNVAKSFYIFARSRKFEASDLEKFKQQVECLGLPPPVFIDNQETELCPEEGTSVITSHPEPAKPDEDLKSKST</sequence>
<keyword evidence="2" id="KW-0964">Secreted</keyword>
<evidence type="ECO:0000259" key="7">
    <source>
        <dbReference type="Pfam" id="PF00061"/>
    </source>
</evidence>
<keyword evidence="4" id="KW-0325">Glycoprotein</keyword>
<evidence type="ECO:0000256" key="2">
    <source>
        <dbReference type="ARBA" id="ARBA00022525"/>
    </source>
</evidence>
<dbReference type="EMBL" id="JAGXEW010000008">
    <property type="protein sequence ID" value="KAK1168702.1"/>
    <property type="molecule type" value="Genomic_DNA"/>
</dbReference>
<feature type="region of interest" description="Disordered" evidence="5">
    <location>
        <begin position="181"/>
        <end position="205"/>
    </location>
</feature>
<feature type="chain" id="PRO_5041974831" description="Lipocalin/cytosolic fatty-acid binding domain-containing protein" evidence="6">
    <location>
        <begin position="19"/>
        <end position="205"/>
    </location>
</feature>
<feature type="compositionally biased region" description="Basic and acidic residues" evidence="5">
    <location>
        <begin position="192"/>
        <end position="205"/>
    </location>
</feature>
<evidence type="ECO:0000256" key="6">
    <source>
        <dbReference type="SAM" id="SignalP"/>
    </source>
</evidence>
<keyword evidence="3 6" id="KW-0732">Signal</keyword>
<dbReference type="Gene3D" id="2.40.128.20">
    <property type="match status" value="1"/>
</dbReference>
<dbReference type="Pfam" id="PF00061">
    <property type="entry name" value="Lipocalin"/>
    <property type="match status" value="1"/>
</dbReference>
<proteinExistence type="predicted"/>
<feature type="signal peptide" evidence="6">
    <location>
        <begin position="1"/>
        <end position="18"/>
    </location>
</feature>
<dbReference type="PANTHER" id="PTHR11967">
    <property type="entry name" value="ALPHA-1-ACID GLYCOPROTEIN"/>
    <property type="match status" value="1"/>
</dbReference>
<protein>
    <recommendedName>
        <fullName evidence="7">Lipocalin/cytosolic fatty-acid binding domain-containing protein</fullName>
    </recommendedName>
</protein>
<dbReference type="PANTHER" id="PTHR11967:SF2">
    <property type="entry name" value="ALPHA-1-ACID GLYCOPROTEIN 1"/>
    <property type="match status" value="1"/>
</dbReference>
<evidence type="ECO:0000313" key="8">
    <source>
        <dbReference type="EMBL" id="KAK1168702.1"/>
    </source>
</evidence>
<keyword evidence="9" id="KW-1185">Reference proteome</keyword>
<evidence type="ECO:0000256" key="3">
    <source>
        <dbReference type="ARBA" id="ARBA00022729"/>
    </source>
</evidence>
<accession>A0AAD8DEQ5</accession>
<organism evidence="8 9">
    <name type="scientific">Acipenser oxyrinchus oxyrinchus</name>
    <dbReference type="NCBI Taxonomy" id="40147"/>
    <lineage>
        <taxon>Eukaryota</taxon>
        <taxon>Metazoa</taxon>
        <taxon>Chordata</taxon>
        <taxon>Craniata</taxon>
        <taxon>Vertebrata</taxon>
        <taxon>Euteleostomi</taxon>
        <taxon>Actinopterygii</taxon>
        <taxon>Chondrostei</taxon>
        <taxon>Acipenseriformes</taxon>
        <taxon>Acipenseridae</taxon>
        <taxon>Acipenser</taxon>
    </lineage>
</organism>
<dbReference type="Proteomes" id="UP001230051">
    <property type="component" value="Unassembled WGS sequence"/>
</dbReference>
<dbReference type="AlphaFoldDB" id="A0AAD8DEQ5"/>
<reference evidence="8" key="1">
    <citation type="submission" date="2022-02" db="EMBL/GenBank/DDBJ databases">
        <title>Atlantic sturgeon de novo genome assembly.</title>
        <authorList>
            <person name="Stock M."/>
            <person name="Klopp C."/>
            <person name="Guiguen Y."/>
            <person name="Cabau C."/>
            <person name="Parinello H."/>
            <person name="Santidrian Yebra-Pimentel E."/>
            <person name="Kuhl H."/>
            <person name="Dirks R.P."/>
            <person name="Guessner J."/>
            <person name="Wuertz S."/>
            <person name="Du K."/>
            <person name="Schartl M."/>
        </authorList>
    </citation>
    <scope>NUCLEOTIDE SEQUENCE</scope>
    <source>
        <strain evidence="8">STURGEONOMICS-FGT-2020</strain>
        <tissue evidence="8">Whole blood</tissue>
    </source>
</reference>
<dbReference type="InterPro" id="IPR012674">
    <property type="entry name" value="Calycin"/>
</dbReference>
<comment type="caution">
    <text evidence="8">The sequence shown here is derived from an EMBL/GenBank/DDBJ whole genome shotgun (WGS) entry which is preliminary data.</text>
</comment>
<evidence type="ECO:0000256" key="5">
    <source>
        <dbReference type="SAM" id="MobiDB-lite"/>
    </source>
</evidence>
<evidence type="ECO:0000313" key="9">
    <source>
        <dbReference type="Proteomes" id="UP001230051"/>
    </source>
</evidence>
<dbReference type="SUPFAM" id="SSF50814">
    <property type="entry name" value="Lipocalins"/>
    <property type="match status" value="1"/>
</dbReference>
<evidence type="ECO:0000256" key="1">
    <source>
        <dbReference type="ARBA" id="ARBA00004613"/>
    </source>
</evidence>
<dbReference type="InterPro" id="IPR000566">
    <property type="entry name" value="Lipocln_cytosolic_FA-bd_dom"/>
</dbReference>
<dbReference type="GO" id="GO:0005576">
    <property type="term" value="C:extracellular region"/>
    <property type="evidence" value="ECO:0007669"/>
    <property type="project" value="UniProtKB-SubCell"/>
</dbReference>